<protein>
    <submittedName>
        <fullName evidence="1">Alternative protein COL2A1</fullName>
    </submittedName>
</protein>
<dbReference type="OrthoDB" id="8939548at2759"/>
<name>L8EBB9_HUMAN</name>
<reference evidence="1" key="1">
    <citation type="journal article" date="2013" name="PLoS ONE">
        <title>Direct detection of alternative open reading frames translation products in human significantly expands the proteome.</title>
        <authorList>
            <person name="Vanderperre B."/>
            <person name="Lucier J.-F."/>
            <person name="Motard J."/>
            <person name="Tremblay G."/>
            <person name="Vanderperre S."/>
            <person name="Wisztorski M."/>
            <person name="Salzet M."/>
            <person name="Boisvert F.-M."/>
            <person name="Roucou X."/>
        </authorList>
    </citation>
    <scope>NUCLEOTIDE SEQUENCE</scope>
</reference>
<evidence type="ECO:0000313" key="1">
    <source>
        <dbReference type="EMBL" id="CCQ43793.1"/>
    </source>
</evidence>
<dbReference type="ChiTaRS" id="COL2A1">
    <property type="organism name" value="human"/>
</dbReference>
<dbReference type="EMBL" id="HF584296">
    <property type="protein sequence ID" value="CCQ43793.1"/>
    <property type="molecule type" value="Genomic_DNA"/>
</dbReference>
<dbReference type="AlphaFoldDB" id="L8EBB9"/>
<proteinExistence type="predicted"/>
<sequence>MSIHPTLSQFGLFSPLFLRDLNWADCKIKSRCSIYLLSSCKTFGSRQRQETNWCESNAP</sequence>
<gene>
    <name evidence="1" type="primary">COL2A1</name>
</gene>
<organism evidence="1">
    <name type="scientific">Homo sapiens</name>
    <name type="common">Human</name>
    <dbReference type="NCBI Taxonomy" id="9606"/>
    <lineage>
        <taxon>Eukaryota</taxon>
        <taxon>Metazoa</taxon>
        <taxon>Chordata</taxon>
        <taxon>Craniata</taxon>
        <taxon>Vertebrata</taxon>
        <taxon>Euteleostomi</taxon>
        <taxon>Mammalia</taxon>
        <taxon>Eutheria</taxon>
        <taxon>Euarchontoglires</taxon>
        <taxon>Primates</taxon>
        <taxon>Haplorrhini</taxon>
        <taxon>Catarrhini</taxon>
        <taxon>Hominidae</taxon>
        <taxon>Homo</taxon>
    </lineage>
</organism>
<accession>L8EBB9</accession>